<dbReference type="AlphaFoldDB" id="A0A6V7RJ85"/>
<proteinExistence type="predicted"/>
<dbReference type="Proteomes" id="UP000521032">
    <property type="component" value="Unassembled WGS sequence"/>
</dbReference>
<sequence>MRVYKVEKKITKYLLKDIESKDIADAAGVSVSTVERLREEDTSLDNAQFSTVKKLYIAAMAEEKKNKKAKKKKKKKDKKKKSK</sequence>
<evidence type="ECO:0000313" key="2">
    <source>
        <dbReference type="EMBL" id="CAD2077759.1"/>
    </source>
</evidence>
<dbReference type="RefSeq" id="WP_186088103.1">
    <property type="nucleotide sequence ID" value="NZ_BMDB01000001.1"/>
</dbReference>
<reference evidence="2 3" key="1">
    <citation type="submission" date="2020-07" db="EMBL/GenBank/DDBJ databases">
        <authorList>
            <person name="Criscuolo A."/>
        </authorList>
    </citation>
    <scope>NUCLEOTIDE SEQUENCE [LARGE SCALE GENOMIC DNA]</scope>
    <source>
        <strain evidence="3">CIP 111030</strain>
    </source>
</reference>
<dbReference type="Gene3D" id="1.10.260.40">
    <property type="entry name" value="lambda repressor-like DNA-binding domains"/>
    <property type="match status" value="1"/>
</dbReference>
<dbReference type="GO" id="GO:0003677">
    <property type="term" value="F:DNA binding"/>
    <property type="evidence" value="ECO:0007669"/>
    <property type="project" value="InterPro"/>
</dbReference>
<comment type="caution">
    <text evidence="2">The sequence shown here is derived from an EMBL/GenBank/DDBJ whole genome shotgun (WGS) entry which is preliminary data.</text>
</comment>
<name>A0A6V7RJ85_9BACL</name>
<gene>
    <name evidence="2" type="ORF">JEOSCH030_01383</name>
</gene>
<feature type="region of interest" description="Disordered" evidence="1">
    <location>
        <begin position="63"/>
        <end position="83"/>
    </location>
</feature>
<evidence type="ECO:0000313" key="3">
    <source>
        <dbReference type="Proteomes" id="UP000521032"/>
    </source>
</evidence>
<organism evidence="2 3">
    <name type="scientific">Phocicoccus schoeneichii</name>
    <dbReference type="NCBI Taxonomy" id="1812261"/>
    <lineage>
        <taxon>Bacteria</taxon>
        <taxon>Bacillati</taxon>
        <taxon>Bacillota</taxon>
        <taxon>Bacilli</taxon>
        <taxon>Bacillales</taxon>
        <taxon>Salinicoccaceae</taxon>
        <taxon>Phocicoccus</taxon>
    </lineage>
</organism>
<accession>A0A6V7RJ85</accession>
<feature type="compositionally biased region" description="Basic residues" evidence="1">
    <location>
        <begin position="66"/>
        <end position="83"/>
    </location>
</feature>
<evidence type="ECO:0000256" key="1">
    <source>
        <dbReference type="SAM" id="MobiDB-lite"/>
    </source>
</evidence>
<keyword evidence="3" id="KW-1185">Reference proteome</keyword>
<protein>
    <submittedName>
        <fullName evidence="2">Uncharacterized protein</fullName>
    </submittedName>
</protein>
<dbReference type="EMBL" id="CAJEWE010000010">
    <property type="protein sequence ID" value="CAD2077759.1"/>
    <property type="molecule type" value="Genomic_DNA"/>
</dbReference>
<dbReference type="InterPro" id="IPR010982">
    <property type="entry name" value="Lambda_DNA-bd_dom_sf"/>
</dbReference>